<proteinExistence type="predicted"/>
<dbReference type="EMBL" id="LAPT01000078">
    <property type="protein sequence ID" value="PXF30325.1"/>
    <property type="molecule type" value="Genomic_DNA"/>
</dbReference>
<evidence type="ECO:0000256" key="1">
    <source>
        <dbReference type="ARBA" id="ARBA00004141"/>
    </source>
</evidence>
<feature type="transmembrane region" description="Helical" evidence="5">
    <location>
        <begin position="102"/>
        <end position="122"/>
    </location>
</feature>
<evidence type="ECO:0000256" key="5">
    <source>
        <dbReference type="SAM" id="Phobius"/>
    </source>
</evidence>
<dbReference type="PANTHER" id="PTHR30249">
    <property type="entry name" value="PUTATIVE SEROTONIN TRANSPORTER"/>
    <property type="match status" value="1"/>
</dbReference>
<feature type="transmembrane region" description="Helical" evidence="5">
    <location>
        <begin position="214"/>
        <end position="235"/>
    </location>
</feature>
<evidence type="ECO:0000256" key="4">
    <source>
        <dbReference type="ARBA" id="ARBA00023136"/>
    </source>
</evidence>
<feature type="transmembrane region" description="Helical" evidence="5">
    <location>
        <begin position="42"/>
        <end position="64"/>
    </location>
</feature>
<dbReference type="Proteomes" id="UP000248090">
    <property type="component" value="Unassembled WGS sequence"/>
</dbReference>
<gene>
    <name evidence="6" type="ORF">WH50_16080</name>
</gene>
<name>A0ABX5LUI1_9GAMM</name>
<evidence type="ECO:0000256" key="2">
    <source>
        <dbReference type="ARBA" id="ARBA00022692"/>
    </source>
</evidence>
<comment type="subcellular location">
    <subcellularLocation>
        <location evidence="1">Membrane</location>
        <topology evidence="1">Multi-pass membrane protein</topology>
    </subcellularLocation>
</comment>
<evidence type="ECO:0000313" key="7">
    <source>
        <dbReference type="Proteomes" id="UP000248090"/>
    </source>
</evidence>
<organism evidence="6 7">
    <name type="scientific">Pokkaliibacter plantistimulans</name>
    <dbReference type="NCBI Taxonomy" id="1635171"/>
    <lineage>
        <taxon>Bacteria</taxon>
        <taxon>Pseudomonadati</taxon>
        <taxon>Pseudomonadota</taxon>
        <taxon>Gammaproteobacteria</taxon>
        <taxon>Oceanospirillales</taxon>
        <taxon>Balneatrichaceae</taxon>
        <taxon>Pokkaliibacter</taxon>
    </lineage>
</organism>
<evidence type="ECO:0000313" key="6">
    <source>
        <dbReference type="EMBL" id="PXF30325.1"/>
    </source>
</evidence>
<dbReference type="PANTHER" id="PTHR30249:SF16">
    <property type="entry name" value="INNER MEMBRANE PROTEIN"/>
    <property type="match status" value="1"/>
</dbReference>
<feature type="transmembrane region" description="Helical" evidence="5">
    <location>
        <begin position="70"/>
        <end position="90"/>
    </location>
</feature>
<sequence>MSGDCWSQAAMSDSLLALFSLAATVAFYYLTKLAYQRKRVVWRAPILVAPLAVIALVMGLRIPLDDYFHYTHLLVMMLGPATIAFAVPIYQQRGIIRRYPVTLVIGVLTGLLLGLLSSWLLVRLFPLPVELANSMLVRSVSTPFAMEAASTFGGVPDITAMLVLITGITGMVLCEPVFRVVRIRTSLAKGVALGASAHGAGTAKARELGNEEGVIASLTMIFTGIAMVMGAPLFAHVLG</sequence>
<keyword evidence="2 5" id="KW-0812">Transmembrane</keyword>
<keyword evidence="3 5" id="KW-1133">Transmembrane helix</keyword>
<comment type="caution">
    <text evidence="6">The sequence shown here is derived from an EMBL/GenBank/DDBJ whole genome shotgun (WGS) entry which is preliminary data.</text>
</comment>
<accession>A0ABX5LUI1</accession>
<dbReference type="Pfam" id="PF04172">
    <property type="entry name" value="LrgB"/>
    <property type="match status" value="1"/>
</dbReference>
<protein>
    <submittedName>
        <fullName evidence="6">LrgB</fullName>
    </submittedName>
</protein>
<evidence type="ECO:0000256" key="3">
    <source>
        <dbReference type="ARBA" id="ARBA00022989"/>
    </source>
</evidence>
<dbReference type="InterPro" id="IPR007300">
    <property type="entry name" value="CidB/LrgB"/>
</dbReference>
<reference evidence="6 7" key="1">
    <citation type="submission" date="2015-03" db="EMBL/GenBank/DDBJ databases">
        <authorList>
            <person name="Krishnan R."/>
            <person name="Midha S."/>
            <person name="Patil P.B."/>
            <person name="Rameshkumar N."/>
        </authorList>
    </citation>
    <scope>NUCLEOTIDE SEQUENCE [LARGE SCALE GENOMIC DNA]</scope>
    <source>
        <strain evidence="6 7">L1E11</strain>
    </source>
</reference>
<keyword evidence="4 5" id="KW-0472">Membrane</keyword>
<feature type="transmembrane region" description="Helical" evidence="5">
    <location>
        <begin position="6"/>
        <end position="30"/>
    </location>
</feature>
<feature type="transmembrane region" description="Helical" evidence="5">
    <location>
        <begin position="158"/>
        <end position="178"/>
    </location>
</feature>
<keyword evidence="7" id="KW-1185">Reference proteome</keyword>